<proteinExistence type="predicted"/>
<name>A0A974GYM4_XENLA</name>
<sequence length="100" mass="11653">MVPAHLMAPKGERHHPQPPHYCITVATHGMVHWHQWGALQAPYYFWIVTEAYARILALSLPNVYRLNLGLLHLDCTPAFTGCHRHLELWKLRPHWGTPYI</sequence>
<evidence type="ECO:0000313" key="1">
    <source>
        <dbReference type="EMBL" id="OCT55685.1"/>
    </source>
</evidence>
<reference evidence="1" key="1">
    <citation type="submission" date="2016-05" db="EMBL/GenBank/DDBJ databases">
        <title>WGS assembly of Xenopus laevis.</title>
        <authorList>
            <person name="Session A."/>
            <person name="Uno Y."/>
            <person name="Kwon T."/>
            <person name="Chapman J."/>
            <person name="Toyoda A."/>
            <person name="Takahashi S."/>
            <person name="Fukui A."/>
            <person name="Hikosaka A."/>
            <person name="Putnam N."/>
            <person name="Stites J."/>
            <person name="Van Heeringen S."/>
            <person name="Quigley I."/>
            <person name="Heinz S."/>
            <person name="Hellsten U."/>
            <person name="Lyons J."/>
            <person name="Suzuki A."/>
            <person name="Kondo M."/>
            <person name="Ogino H."/>
            <person name="Ochi H."/>
            <person name="Bogdanovic O."/>
            <person name="Lister R."/>
            <person name="Georgiou G."/>
            <person name="Paranjpe S."/>
            <person name="Van Kruijsbergen I."/>
            <person name="Mozaffari S."/>
            <person name="Shu S."/>
            <person name="Schmutz J."/>
            <person name="Jenkins J."/>
            <person name="Grimwood J."/>
            <person name="Carlson J."/>
            <person name="Mitros T."/>
            <person name="Simakov O."/>
            <person name="Heald R."/>
            <person name="Miller K."/>
            <person name="Haudenschild C."/>
            <person name="Kuroki Y."/>
            <person name="Tanaka T."/>
            <person name="Michiue T."/>
            <person name="Watanabe M."/>
            <person name="Kinoshita T."/>
            <person name="Ohta Y."/>
            <person name="Mawaribuchi S."/>
            <person name="Suzuki Y."/>
            <person name="Haramoto Y."/>
            <person name="Yamamoto T."/>
            <person name="Takagi C."/>
            <person name="Kitzman J."/>
            <person name="Shendure J."/>
            <person name="Nakayama T."/>
            <person name="Izutsu Y."/>
            <person name="Robert J."/>
            <person name="Dichmann D."/>
            <person name="Flajnik M."/>
            <person name="Houston D."/>
            <person name="Marcotte E."/>
            <person name="Wallingford J."/>
            <person name="Ito Y."/>
            <person name="Asashima M."/>
            <person name="Ueno N."/>
            <person name="Matsuda Y."/>
            <person name="Jan Veenstra G."/>
            <person name="Fujiyama A."/>
            <person name="Harland R."/>
            <person name="Taira M."/>
            <person name="Rokhsar D.S."/>
        </authorList>
    </citation>
    <scope>NUCLEOTIDE SEQUENCE</scope>
    <source>
        <strain evidence="1">J</strain>
        <tissue evidence="1">Blood</tissue>
    </source>
</reference>
<dbReference type="EMBL" id="KV477388">
    <property type="protein sequence ID" value="OCT55685.1"/>
    <property type="molecule type" value="Genomic_DNA"/>
</dbReference>
<protein>
    <submittedName>
        <fullName evidence="1">Uncharacterized protein</fullName>
    </submittedName>
</protein>
<dbReference type="Proteomes" id="UP000694892">
    <property type="component" value="Unassembled WGS sequence"/>
</dbReference>
<organism evidence="1">
    <name type="scientific">Xenopus laevis</name>
    <name type="common">African clawed frog</name>
    <dbReference type="NCBI Taxonomy" id="8355"/>
    <lineage>
        <taxon>Eukaryota</taxon>
        <taxon>Metazoa</taxon>
        <taxon>Chordata</taxon>
        <taxon>Craniata</taxon>
        <taxon>Vertebrata</taxon>
        <taxon>Euteleostomi</taxon>
        <taxon>Amphibia</taxon>
        <taxon>Batrachia</taxon>
        <taxon>Anura</taxon>
        <taxon>Pipoidea</taxon>
        <taxon>Pipidae</taxon>
        <taxon>Xenopodinae</taxon>
        <taxon>Xenopus</taxon>
        <taxon>Xenopus</taxon>
    </lineage>
</organism>
<gene>
    <name evidence="1" type="ORF">XELAEV_18000119mg</name>
</gene>
<accession>A0A974GYM4</accession>
<dbReference type="AlphaFoldDB" id="A0A974GYM4"/>